<dbReference type="AlphaFoldDB" id="A0A318KX15"/>
<dbReference type="GeneID" id="94440962"/>
<dbReference type="Pfam" id="PF07702">
    <property type="entry name" value="UTRA"/>
    <property type="match status" value="1"/>
</dbReference>
<keyword evidence="2" id="KW-0238">DNA-binding</keyword>
<evidence type="ECO:0000313" key="6">
    <source>
        <dbReference type="Proteomes" id="UP000247612"/>
    </source>
</evidence>
<dbReference type="GO" id="GO:0045892">
    <property type="term" value="P:negative regulation of DNA-templated transcription"/>
    <property type="evidence" value="ECO:0007669"/>
    <property type="project" value="TreeGrafter"/>
</dbReference>
<comment type="caution">
    <text evidence="5">The sequence shown here is derived from an EMBL/GenBank/DDBJ whole genome shotgun (WGS) entry which is preliminary data.</text>
</comment>
<dbReference type="InterPro" id="IPR036388">
    <property type="entry name" value="WH-like_DNA-bd_sf"/>
</dbReference>
<proteinExistence type="predicted"/>
<evidence type="ECO:0000259" key="4">
    <source>
        <dbReference type="PROSITE" id="PS50949"/>
    </source>
</evidence>
<dbReference type="PRINTS" id="PR00035">
    <property type="entry name" value="HTHGNTR"/>
</dbReference>
<evidence type="ECO:0000256" key="1">
    <source>
        <dbReference type="ARBA" id="ARBA00023015"/>
    </source>
</evidence>
<dbReference type="PROSITE" id="PS50949">
    <property type="entry name" value="HTH_GNTR"/>
    <property type="match status" value="1"/>
</dbReference>
<dbReference type="InterPro" id="IPR000524">
    <property type="entry name" value="Tscrpt_reg_HTH_GntR"/>
</dbReference>
<dbReference type="InterPro" id="IPR028978">
    <property type="entry name" value="Chorismate_lyase_/UTRA_dom_sf"/>
</dbReference>
<dbReference type="CDD" id="cd07377">
    <property type="entry name" value="WHTH_GntR"/>
    <property type="match status" value="1"/>
</dbReference>
<feature type="domain" description="HTH gntR-type" evidence="4">
    <location>
        <begin position="6"/>
        <end position="74"/>
    </location>
</feature>
<dbReference type="GO" id="GO:0003677">
    <property type="term" value="F:DNA binding"/>
    <property type="evidence" value="ECO:0007669"/>
    <property type="project" value="UniProtKB-KW"/>
</dbReference>
<evidence type="ECO:0000313" key="5">
    <source>
        <dbReference type="EMBL" id="PXX80186.1"/>
    </source>
</evidence>
<dbReference type="InterPro" id="IPR050679">
    <property type="entry name" value="Bact_HTH_transcr_reg"/>
</dbReference>
<dbReference type="InterPro" id="IPR036390">
    <property type="entry name" value="WH_DNA-bd_sf"/>
</dbReference>
<gene>
    <name evidence="5" type="ORF">DES51_104191</name>
</gene>
<dbReference type="Proteomes" id="UP000247612">
    <property type="component" value="Unassembled WGS sequence"/>
</dbReference>
<evidence type="ECO:0000256" key="2">
    <source>
        <dbReference type="ARBA" id="ARBA00023125"/>
    </source>
</evidence>
<keyword evidence="1" id="KW-0805">Transcription regulation</keyword>
<evidence type="ECO:0000256" key="3">
    <source>
        <dbReference type="ARBA" id="ARBA00023163"/>
    </source>
</evidence>
<dbReference type="STRING" id="1034346.GCA_000313565_01684"/>
<dbReference type="PANTHER" id="PTHR44846:SF1">
    <property type="entry name" value="MANNOSYL-D-GLYCERATE TRANSPORT_METABOLISM SYSTEM REPRESSOR MNGR-RELATED"/>
    <property type="match status" value="1"/>
</dbReference>
<dbReference type="Pfam" id="PF00392">
    <property type="entry name" value="GntR"/>
    <property type="match status" value="1"/>
</dbReference>
<dbReference type="SUPFAM" id="SSF46785">
    <property type="entry name" value="Winged helix' DNA-binding domain"/>
    <property type="match status" value="1"/>
</dbReference>
<dbReference type="RefSeq" id="WP_022937987.1">
    <property type="nucleotide sequence ID" value="NZ_CAJKDA010000017.1"/>
</dbReference>
<keyword evidence="6" id="KW-1185">Reference proteome</keyword>
<dbReference type="EMBL" id="QJKH01000004">
    <property type="protein sequence ID" value="PXX80186.1"/>
    <property type="molecule type" value="Genomic_DNA"/>
</dbReference>
<keyword evidence="3" id="KW-0804">Transcription</keyword>
<dbReference type="InterPro" id="IPR011663">
    <property type="entry name" value="UTRA"/>
</dbReference>
<dbReference type="Gene3D" id="3.40.1410.10">
    <property type="entry name" value="Chorismate lyase-like"/>
    <property type="match status" value="1"/>
</dbReference>
<accession>A0A318KX15</accession>
<organism evidence="5 6">
    <name type="scientific">Dielma fastidiosa</name>
    <dbReference type="NCBI Taxonomy" id="1034346"/>
    <lineage>
        <taxon>Bacteria</taxon>
        <taxon>Bacillati</taxon>
        <taxon>Bacillota</taxon>
        <taxon>Erysipelotrichia</taxon>
        <taxon>Erysipelotrichales</taxon>
        <taxon>Erysipelotrichaceae</taxon>
        <taxon>Dielma</taxon>
    </lineage>
</organism>
<dbReference type="SMART" id="SM00866">
    <property type="entry name" value="UTRA"/>
    <property type="match status" value="1"/>
</dbReference>
<dbReference type="GO" id="GO:0003700">
    <property type="term" value="F:DNA-binding transcription factor activity"/>
    <property type="evidence" value="ECO:0007669"/>
    <property type="project" value="InterPro"/>
</dbReference>
<dbReference type="Gene3D" id="1.10.10.10">
    <property type="entry name" value="Winged helix-like DNA-binding domain superfamily/Winged helix DNA-binding domain"/>
    <property type="match status" value="1"/>
</dbReference>
<dbReference type="FunFam" id="1.10.10.10:FF:000079">
    <property type="entry name" value="GntR family transcriptional regulator"/>
    <property type="match status" value="1"/>
</dbReference>
<dbReference type="SUPFAM" id="SSF64288">
    <property type="entry name" value="Chorismate lyase-like"/>
    <property type="match status" value="1"/>
</dbReference>
<sequence length="238" mass="27627">MSNSKIPLYKTIENDLIERINTGYYKKDDLIPTELELAKKYNVSRVTVRKAMDNLVAKGMLSRTAGLGTFVKHSIASQKTTSQRSFTEDMKSLGMTCKTIVNTFSLKEADAQIASILGIEEKDMVYYIERSRYGNDDILMFEITHMAIKKFPDLSIQYLEKSKFDYIEKIKGLKIDFSFHNTIPMLPNERIQAMFNIDRDTPIIKVNNTTFLENGDVMDFTEQYMNSPKYQLNYIRKR</sequence>
<dbReference type="SMART" id="SM00345">
    <property type="entry name" value="HTH_GNTR"/>
    <property type="match status" value="1"/>
</dbReference>
<dbReference type="PANTHER" id="PTHR44846">
    <property type="entry name" value="MANNOSYL-D-GLYCERATE TRANSPORT/METABOLISM SYSTEM REPRESSOR MNGR-RELATED"/>
    <property type="match status" value="1"/>
</dbReference>
<name>A0A318KX15_9FIRM</name>
<protein>
    <submittedName>
        <fullName evidence="5">GntR family glv operon transcriptional regulator/GntR family mannosyl-D-glycerate transport/metabolism transcriptional repressor</fullName>
    </submittedName>
</protein>
<reference evidence="5 6" key="1">
    <citation type="submission" date="2018-05" db="EMBL/GenBank/DDBJ databases">
        <title>Genomic Encyclopedia of Type Strains, Phase IV (KMG-IV): sequencing the most valuable type-strain genomes for metagenomic binning, comparative biology and taxonomic classification.</title>
        <authorList>
            <person name="Goeker M."/>
        </authorList>
    </citation>
    <scope>NUCLEOTIDE SEQUENCE [LARGE SCALE GENOMIC DNA]</scope>
    <source>
        <strain evidence="5 6">JC118</strain>
    </source>
</reference>